<protein>
    <submittedName>
        <fullName evidence="1">Uncharacterized protein</fullName>
    </submittedName>
</protein>
<organism evidence="1 2">
    <name type="scientific">Rhodovarius crocodyli</name>
    <dbReference type="NCBI Taxonomy" id="1979269"/>
    <lineage>
        <taxon>Bacteria</taxon>
        <taxon>Pseudomonadati</taxon>
        <taxon>Pseudomonadota</taxon>
        <taxon>Alphaproteobacteria</taxon>
        <taxon>Acetobacterales</taxon>
        <taxon>Roseomonadaceae</taxon>
        <taxon>Rhodovarius</taxon>
    </lineage>
</organism>
<name>A0A437MFD5_9PROT</name>
<keyword evidence="2" id="KW-1185">Reference proteome</keyword>
<accession>A0A437MFD5</accession>
<evidence type="ECO:0000313" key="1">
    <source>
        <dbReference type="EMBL" id="RVT96336.1"/>
    </source>
</evidence>
<dbReference type="OrthoDB" id="7509416at2"/>
<reference evidence="1 2" key="1">
    <citation type="submission" date="2019-01" db="EMBL/GenBank/DDBJ databases">
        <authorList>
            <person name="Chen W.-M."/>
        </authorList>
    </citation>
    <scope>NUCLEOTIDE SEQUENCE [LARGE SCALE GENOMIC DNA]</scope>
    <source>
        <strain evidence="1 2">CCP-6</strain>
    </source>
</reference>
<evidence type="ECO:0000313" key="2">
    <source>
        <dbReference type="Proteomes" id="UP000282957"/>
    </source>
</evidence>
<sequence length="75" mass="8955">MDYAAPRPVDPLWYREDGYWLRVSCECGHAVSKPVALWIKARRLRREMAFYELQARLRCIWCGRRAATIDVSRRI</sequence>
<dbReference type="Proteomes" id="UP000282957">
    <property type="component" value="Unassembled WGS sequence"/>
</dbReference>
<dbReference type="RefSeq" id="WP_127788268.1">
    <property type="nucleotide sequence ID" value="NZ_SACL01000004.1"/>
</dbReference>
<comment type="caution">
    <text evidence="1">The sequence shown here is derived from an EMBL/GenBank/DDBJ whole genome shotgun (WGS) entry which is preliminary data.</text>
</comment>
<proteinExistence type="predicted"/>
<dbReference type="AlphaFoldDB" id="A0A437MFD5"/>
<gene>
    <name evidence="1" type="ORF">EOD42_14605</name>
</gene>
<dbReference type="EMBL" id="SACL01000004">
    <property type="protein sequence ID" value="RVT96336.1"/>
    <property type="molecule type" value="Genomic_DNA"/>
</dbReference>